<comment type="function">
    <text evidence="1 8">S-adenosyl-L-methionine-dependent protein-arginine N-methyltransferase that methylates the delta-nitrogen atom of arginine residues to form N5-methylarginine (type IV) in target proteins. Monomethylates ribosomal protein L12.</text>
</comment>
<comment type="similarity">
    <text evidence="8">Belongs to the class I-like SAM-binding methyltransferase superfamily. RMT2 methyltransferase family.</text>
</comment>
<evidence type="ECO:0000256" key="3">
    <source>
        <dbReference type="ARBA" id="ARBA00022490"/>
    </source>
</evidence>
<protein>
    <recommendedName>
        <fullName evidence="8">Arginine N-methyltransferase 2</fullName>
        <ecNumber evidence="8">2.1.1.-</ecNumber>
    </recommendedName>
</protein>
<dbReference type="PROSITE" id="PS51559">
    <property type="entry name" value="SAM_RMT2"/>
    <property type="match status" value="1"/>
</dbReference>
<dbReference type="Gene3D" id="3.40.50.150">
    <property type="entry name" value="Vaccinia Virus protein VP39"/>
    <property type="match status" value="1"/>
</dbReference>
<feature type="compositionally biased region" description="Acidic residues" evidence="9">
    <location>
        <begin position="144"/>
        <end position="165"/>
    </location>
</feature>
<evidence type="ECO:0000313" key="12">
    <source>
        <dbReference type="Proteomes" id="UP000076874"/>
    </source>
</evidence>
<dbReference type="PANTHER" id="PTHR32379">
    <property type="entry name" value="GUANIDINOACETATE N-METHYLTRANSFERASE"/>
    <property type="match status" value="1"/>
</dbReference>
<dbReference type="EC" id="2.1.1.-" evidence="8"/>
<accession>A0A167MGJ2</accession>
<dbReference type="SUPFAM" id="SSF48403">
    <property type="entry name" value="Ankyrin repeat"/>
    <property type="match status" value="1"/>
</dbReference>
<dbReference type="STRING" id="1081102.A0A167MGJ2"/>
<proteinExistence type="inferred from homology"/>
<dbReference type="OrthoDB" id="19014at2759"/>
<keyword evidence="6" id="KW-0949">S-adenosyl-L-methionine</keyword>
<keyword evidence="7 8" id="KW-0539">Nucleus</keyword>
<comment type="caution">
    <text evidence="11">The sequence shown here is derived from an EMBL/GenBank/DDBJ whole genome shotgun (WGS) entry which is preliminary data.</text>
</comment>
<dbReference type="SUPFAM" id="SSF53335">
    <property type="entry name" value="S-adenosyl-L-methionine-dependent methyltransferases"/>
    <property type="match status" value="1"/>
</dbReference>
<keyword evidence="5 8" id="KW-0808">Transferase</keyword>
<sequence length="464" mass="49765">MADLDSIDARISADCPDDVQTILRAAWHHDSAALRGLLNGPGKASCRDPTTGETPLHAAIRSTGQTENAGEVADGDAIPAAKTVVEQLLLNGAIWNDVDDHNETPGCVAWRLHRPALYELLVRAGTRAEMLFAILDGYEALGSEGDEDEGIEDEKEKEEVEDTEQVGEKDTNGAETNGDAAADKERTPAKEPTMTTESAPVAAAADETPYLETSLTLADGKLVDAAGNGVMMAWETDIMRRSVDALLGEPGPDDSGGQGKRILNIGFGLGIVDSMFAARRPARHHIIEAHPAVLARIDHPTTTTTTATGAVADHDHAAAFGAAWENSGPEPGAFRVHRGRWQDICPALLAQGELYDAVYFDTFGEDYSALRQFFTDYIPGLLADDGVFGFFHGLGADRRVCYDVYTRVVALHLAEAGLDVAWRDVAVPLADAGLDRAGAGAWQGIVRPYWTLDNYRLPVCTFMG</sequence>
<dbReference type="Gene3D" id="1.25.40.20">
    <property type="entry name" value="Ankyrin repeat-containing domain"/>
    <property type="match status" value="1"/>
</dbReference>
<dbReference type="GO" id="GO:0019702">
    <property type="term" value="F:protein arginine N5-methyltransferase activity"/>
    <property type="evidence" value="ECO:0007669"/>
    <property type="project" value="TreeGrafter"/>
</dbReference>
<dbReference type="InterPro" id="IPR051038">
    <property type="entry name" value="RMT2/GAMT_Mtase"/>
</dbReference>
<organism evidence="11 12">
    <name type="scientific">Niveomyces insectorum RCEF 264</name>
    <dbReference type="NCBI Taxonomy" id="1081102"/>
    <lineage>
        <taxon>Eukaryota</taxon>
        <taxon>Fungi</taxon>
        <taxon>Dikarya</taxon>
        <taxon>Ascomycota</taxon>
        <taxon>Pezizomycotina</taxon>
        <taxon>Sordariomycetes</taxon>
        <taxon>Hypocreomycetidae</taxon>
        <taxon>Hypocreales</taxon>
        <taxon>Cordycipitaceae</taxon>
        <taxon>Niveomyces</taxon>
    </lineage>
</organism>
<comment type="subunit">
    <text evidence="2 8">Monomer.</text>
</comment>
<dbReference type="InterPro" id="IPR017408">
    <property type="entry name" value="Arginine_N-MeTrfase_2"/>
</dbReference>
<keyword evidence="4 8" id="KW-0489">Methyltransferase</keyword>
<dbReference type="PANTHER" id="PTHR32379:SF1">
    <property type="entry name" value="GUANIDINOACETATE N-METHYLTRANSFERASE"/>
    <property type="match status" value="1"/>
</dbReference>
<evidence type="ECO:0000256" key="6">
    <source>
        <dbReference type="ARBA" id="ARBA00022691"/>
    </source>
</evidence>
<dbReference type="PIRSF" id="PIRSF038148">
    <property type="entry name" value="Arginine_N-mtfrase-2"/>
    <property type="match status" value="1"/>
</dbReference>
<dbReference type="InterPro" id="IPR036770">
    <property type="entry name" value="Ankyrin_rpt-contain_sf"/>
</dbReference>
<evidence type="ECO:0000256" key="2">
    <source>
        <dbReference type="ARBA" id="ARBA00011245"/>
    </source>
</evidence>
<evidence type="ECO:0000256" key="7">
    <source>
        <dbReference type="ARBA" id="ARBA00023242"/>
    </source>
</evidence>
<reference evidence="11 12" key="1">
    <citation type="journal article" date="2016" name="Genome Biol. Evol.">
        <title>Divergent and convergent evolution of fungal pathogenicity.</title>
        <authorList>
            <person name="Shang Y."/>
            <person name="Xiao G."/>
            <person name="Zheng P."/>
            <person name="Cen K."/>
            <person name="Zhan S."/>
            <person name="Wang C."/>
        </authorList>
    </citation>
    <scope>NUCLEOTIDE SEQUENCE [LARGE SCALE GENOMIC DNA]</scope>
    <source>
        <strain evidence="11 12">RCEF 264</strain>
    </source>
</reference>
<comment type="subcellular location">
    <subcellularLocation>
        <location evidence="8">Cytoplasm</location>
    </subcellularLocation>
    <subcellularLocation>
        <location evidence="8">Nucleus</location>
    </subcellularLocation>
</comment>
<evidence type="ECO:0000256" key="5">
    <source>
        <dbReference type="ARBA" id="ARBA00022679"/>
    </source>
</evidence>
<dbReference type="AlphaFoldDB" id="A0A167MGJ2"/>
<gene>
    <name evidence="11" type="ORF">SPI_08943</name>
</gene>
<evidence type="ECO:0000256" key="9">
    <source>
        <dbReference type="SAM" id="MobiDB-lite"/>
    </source>
</evidence>
<evidence type="ECO:0000259" key="10">
    <source>
        <dbReference type="PROSITE" id="PS51559"/>
    </source>
</evidence>
<dbReference type="EMBL" id="AZHD01000024">
    <property type="protein sequence ID" value="OAA54324.1"/>
    <property type="molecule type" value="Genomic_DNA"/>
</dbReference>
<evidence type="ECO:0000256" key="8">
    <source>
        <dbReference type="PIRNR" id="PIRNR038148"/>
    </source>
</evidence>
<evidence type="ECO:0000256" key="1">
    <source>
        <dbReference type="ARBA" id="ARBA00002207"/>
    </source>
</evidence>
<feature type="domain" description="RMT2" evidence="10">
    <location>
        <begin position="201"/>
        <end position="464"/>
    </location>
</feature>
<evidence type="ECO:0000256" key="4">
    <source>
        <dbReference type="ARBA" id="ARBA00022603"/>
    </source>
</evidence>
<feature type="region of interest" description="Disordered" evidence="9">
    <location>
        <begin position="142"/>
        <end position="203"/>
    </location>
</feature>
<evidence type="ECO:0000313" key="11">
    <source>
        <dbReference type="EMBL" id="OAA54324.1"/>
    </source>
</evidence>
<dbReference type="InterPro" id="IPR029063">
    <property type="entry name" value="SAM-dependent_MTases_sf"/>
</dbReference>
<dbReference type="GO" id="GO:0005634">
    <property type="term" value="C:nucleus"/>
    <property type="evidence" value="ECO:0007669"/>
    <property type="project" value="UniProtKB-SubCell"/>
</dbReference>
<dbReference type="GO" id="GO:0005737">
    <property type="term" value="C:cytoplasm"/>
    <property type="evidence" value="ECO:0007669"/>
    <property type="project" value="UniProtKB-SubCell"/>
</dbReference>
<keyword evidence="12" id="KW-1185">Reference proteome</keyword>
<dbReference type="Proteomes" id="UP000076874">
    <property type="component" value="Unassembled WGS sequence"/>
</dbReference>
<dbReference type="GO" id="GO:0032259">
    <property type="term" value="P:methylation"/>
    <property type="evidence" value="ECO:0007669"/>
    <property type="project" value="UniProtKB-KW"/>
</dbReference>
<dbReference type="InterPro" id="IPR026480">
    <property type="entry name" value="RMT2_dom"/>
</dbReference>
<name>A0A167MGJ2_9HYPO</name>
<keyword evidence="3 8" id="KW-0963">Cytoplasm</keyword>